<accession>A0A5N5DGU1</accession>
<dbReference type="OrthoDB" id="6058203at2759"/>
<dbReference type="Proteomes" id="UP000325902">
    <property type="component" value="Unassembled WGS sequence"/>
</dbReference>
<evidence type="ECO:0000259" key="2">
    <source>
        <dbReference type="PROSITE" id="PS50181"/>
    </source>
</evidence>
<protein>
    <recommendedName>
        <fullName evidence="2">F-box domain-containing protein</fullName>
    </recommendedName>
</protein>
<evidence type="ECO:0000313" key="4">
    <source>
        <dbReference type="Proteomes" id="UP000325902"/>
    </source>
</evidence>
<sequence>MAQNPLPESSMLLDLPNELLLEVIYYLDPGSFSQVTRVCKALRSAALGTLSLKHQLEKVPGINDRLCGSDAKKLHKAFRRRTVKNLLHGVEALADVSRFALSESLKYGAFMNCSCKTDHLLMTTVHPKDAAIGVFSIKSQFPILKCILSPTALDLGPEEDIQFEVLKMAFYDSHDRSATCQCVDRLAVLYRYRLKGDRRGPFVEAAAKRSAEILKLVTWTFTSSFDATIEEVRDILTGGVLEPRAMAVADDGSAIICYDANSGSRYQVQLIQRRPDRYYDPLPPTRAYDTSCNVNGTPTPCEIQIIKRRVWFFNPGIPTPQCEVDDYGTVTSIQMSHPRFSFIPRPFTGPSFGFPLAVHHKHRLKDPTGEEYCLNSVLQLHIQDDSCSPGAYIIKGVHFPDGCQHYNPLQRYSSLDHFAVAELGGLDIGASRSSSLGLIMAVSPRKRHIAIATWKRVQVWVVHPDAFFERKTHSNGCLTTLSGYTSSHRNADPNVGNSTVDLVDRAHVEDTGSSSDNSESDASTPVTRHRSASSVSSTTTASSADTSASTFSNDDGLDLDEWPWIDRCGWDYYSCYPRRELDERKVSPEQDSPEGCQIVSLQPVELPSQGVVLALAFNGEDSLWAWTDRGPLRWKFSEDCDARREEHETYWEVKEMNVKM</sequence>
<keyword evidence="4" id="KW-1185">Reference proteome</keyword>
<dbReference type="EMBL" id="VCHE01000019">
    <property type="protein sequence ID" value="KAB2577063.1"/>
    <property type="molecule type" value="Genomic_DNA"/>
</dbReference>
<dbReference type="Pfam" id="PF12937">
    <property type="entry name" value="F-box-like"/>
    <property type="match status" value="1"/>
</dbReference>
<proteinExistence type="predicted"/>
<feature type="compositionally biased region" description="Low complexity" evidence="1">
    <location>
        <begin position="511"/>
        <end position="523"/>
    </location>
</feature>
<evidence type="ECO:0000256" key="1">
    <source>
        <dbReference type="SAM" id="MobiDB-lite"/>
    </source>
</evidence>
<feature type="compositionally biased region" description="Low complexity" evidence="1">
    <location>
        <begin position="532"/>
        <end position="552"/>
    </location>
</feature>
<reference evidence="3 4" key="1">
    <citation type="journal article" date="2019" name="Sci. Rep.">
        <title>A multi-omics analysis of the grapevine pathogen Lasiodiplodia theobromae reveals that temperature affects the expression of virulence- and pathogenicity-related genes.</title>
        <authorList>
            <person name="Felix C."/>
            <person name="Meneses R."/>
            <person name="Goncalves M.F.M."/>
            <person name="Tilleman L."/>
            <person name="Duarte A.S."/>
            <person name="Jorrin-Novo J.V."/>
            <person name="Van de Peer Y."/>
            <person name="Deforce D."/>
            <person name="Van Nieuwerburgh F."/>
            <person name="Esteves A.C."/>
            <person name="Alves A."/>
        </authorList>
    </citation>
    <scope>NUCLEOTIDE SEQUENCE [LARGE SCALE GENOMIC DNA]</scope>
    <source>
        <strain evidence="3 4">LA-SOL3</strain>
    </source>
</reference>
<dbReference type="SUPFAM" id="SSF81383">
    <property type="entry name" value="F-box domain"/>
    <property type="match status" value="1"/>
</dbReference>
<comment type="caution">
    <text evidence="3">The sequence shown here is derived from an EMBL/GenBank/DDBJ whole genome shotgun (WGS) entry which is preliminary data.</text>
</comment>
<feature type="region of interest" description="Disordered" evidence="1">
    <location>
        <begin position="509"/>
        <end position="552"/>
    </location>
</feature>
<evidence type="ECO:0000313" key="3">
    <source>
        <dbReference type="EMBL" id="KAB2577063.1"/>
    </source>
</evidence>
<dbReference type="AlphaFoldDB" id="A0A5N5DGU1"/>
<dbReference type="PROSITE" id="PS50181">
    <property type="entry name" value="FBOX"/>
    <property type="match status" value="1"/>
</dbReference>
<name>A0A5N5DGU1_9PEZI</name>
<feature type="domain" description="F-box" evidence="2">
    <location>
        <begin position="9"/>
        <end position="44"/>
    </location>
</feature>
<dbReference type="InterPro" id="IPR036047">
    <property type="entry name" value="F-box-like_dom_sf"/>
</dbReference>
<organism evidence="3 4">
    <name type="scientific">Lasiodiplodia theobromae</name>
    <dbReference type="NCBI Taxonomy" id="45133"/>
    <lineage>
        <taxon>Eukaryota</taxon>
        <taxon>Fungi</taxon>
        <taxon>Dikarya</taxon>
        <taxon>Ascomycota</taxon>
        <taxon>Pezizomycotina</taxon>
        <taxon>Dothideomycetes</taxon>
        <taxon>Dothideomycetes incertae sedis</taxon>
        <taxon>Botryosphaeriales</taxon>
        <taxon>Botryosphaeriaceae</taxon>
        <taxon>Lasiodiplodia</taxon>
    </lineage>
</organism>
<gene>
    <name evidence="3" type="ORF">DBV05_g4294</name>
</gene>
<dbReference type="InterPro" id="IPR001810">
    <property type="entry name" value="F-box_dom"/>
</dbReference>